<evidence type="ECO:0000256" key="8">
    <source>
        <dbReference type="ARBA" id="ARBA00023303"/>
    </source>
</evidence>
<evidence type="ECO:0000256" key="3">
    <source>
        <dbReference type="ARBA" id="ARBA00022448"/>
    </source>
</evidence>
<evidence type="ECO:0000256" key="9">
    <source>
        <dbReference type="SAM" id="Phobius"/>
    </source>
</evidence>
<evidence type="ECO:0000313" key="10">
    <source>
        <dbReference type="EMBL" id="KAK2816708.1"/>
    </source>
</evidence>
<reference evidence="10" key="1">
    <citation type="submission" date="2023-08" db="EMBL/GenBank/DDBJ databases">
        <title>Pelteobagrus vachellii genome.</title>
        <authorList>
            <person name="Liu H."/>
        </authorList>
    </citation>
    <scope>NUCLEOTIDE SEQUENCE</scope>
    <source>
        <strain evidence="10">PRFRI_2022a</strain>
        <tissue evidence="10">Muscle</tissue>
    </source>
</reference>
<evidence type="ECO:0000256" key="7">
    <source>
        <dbReference type="ARBA" id="ARBA00023136"/>
    </source>
</evidence>
<dbReference type="Proteomes" id="UP001187315">
    <property type="component" value="Unassembled WGS sequence"/>
</dbReference>
<dbReference type="GO" id="GO:1904669">
    <property type="term" value="P:ATP export"/>
    <property type="evidence" value="ECO:0007669"/>
    <property type="project" value="UniProtKB-ARBA"/>
</dbReference>
<organism evidence="10 11">
    <name type="scientific">Tachysurus vachellii</name>
    <name type="common">Darkbarbel catfish</name>
    <name type="synonym">Pelteobagrus vachellii</name>
    <dbReference type="NCBI Taxonomy" id="175792"/>
    <lineage>
        <taxon>Eukaryota</taxon>
        <taxon>Metazoa</taxon>
        <taxon>Chordata</taxon>
        <taxon>Craniata</taxon>
        <taxon>Vertebrata</taxon>
        <taxon>Euteleostomi</taxon>
        <taxon>Actinopterygii</taxon>
        <taxon>Neopterygii</taxon>
        <taxon>Teleostei</taxon>
        <taxon>Ostariophysi</taxon>
        <taxon>Siluriformes</taxon>
        <taxon>Bagridae</taxon>
        <taxon>Tachysurus</taxon>
    </lineage>
</organism>
<dbReference type="GO" id="GO:0005886">
    <property type="term" value="C:plasma membrane"/>
    <property type="evidence" value="ECO:0007669"/>
    <property type="project" value="TreeGrafter"/>
</dbReference>
<evidence type="ECO:0000256" key="5">
    <source>
        <dbReference type="ARBA" id="ARBA00022989"/>
    </source>
</evidence>
<keyword evidence="5 9" id="KW-1133">Transmembrane helix</keyword>
<comment type="caution">
    <text evidence="10">The sequence shown here is derived from an EMBL/GenBank/DDBJ whole genome shotgun (WGS) entry which is preliminary data.</text>
</comment>
<feature type="transmembrane region" description="Helical" evidence="9">
    <location>
        <begin position="159"/>
        <end position="180"/>
    </location>
</feature>
<proteinExistence type="inferred from homology"/>
<keyword evidence="11" id="KW-1185">Reference proteome</keyword>
<gene>
    <name evidence="10" type="ORF">Q7C36_022979</name>
</gene>
<evidence type="ECO:0000256" key="2">
    <source>
        <dbReference type="ARBA" id="ARBA00008497"/>
    </source>
</evidence>
<keyword evidence="7 9" id="KW-0472">Membrane</keyword>
<comment type="similarity">
    <text evidence="2">Belongs to the CALHM family.</text>
</comment>
<dbReference type="Pfam" id="PF14798">
    <property type="entry name" value="Ca_hom_mod"/>
    <property type="match status" value="1"/>
</dbReference>
<accession>A0AA88IVW3</accession>
<sequence length="210" mass="23903">MISAKGLVEFLRKQVGRFGIFSLILVALEQIMDYNFVCPCQRAYNISMCVLYGAVPALGCFLLTFSFIDLSLNTEDRQRREISKRFCNKVLYSSLTASVWLFLFFFDGGYVACALSDWEGVYAQSDKLGIVRWCKPTGNETSVLESQQITLKWIARSQILGFIILVCVLITLVCVHRCTVTHTEEPSRMKLHSRLGERKLVCEVEEITCL</sequence>
<keyword evidence="3" id="KW-0813">Transport</keyword>
<feature type="transmembrane region" description="Helical" evidence="9">
    <location>
        <begin position="90"/>
        <end position="112"/>
    </location>
</feature>
<keyword evidence="6" id="KW-0406">Ion transport</keyword>
<feature type="transmembrane region" description="Helical" evidence="9">
    <location>
        <begin position="15"/>
        <end position="32"/>
    </location>
</feature>
<keyword evidence="4 9" id="KW-0812">Transmembrane</keyword>
<dbReference type="AlphaFoldDB" id="A0AA88IVW3"/>
<dbReference type="EMBL" id="JAVHJS010000025">
    <property type="protein sequence ID" value="KAK2816708.1"/>
    <property type="molecule type" value="Genomic_DNA"/>
</dbReference>
<keyword evidence="8" id="KW-0407">Ion channel</keyword>
<evidence type="ECO:0000313" key="11">
    <source>
        <dbReference type="Proteomes" id="UP001187315"/>
    </source>
</evidence>
<evidence type="ECO:0000256" key="4">
    <source>
        <dbReference type="ARBA" id="ARBA00022692"/>
    </source>
</evidence>
<feature type="transmembrane region" description="Helical" evidence="9">
    <location>
        <begin position="44"/>
        <end position="70"/>
    </location>
</feature>
<comment type="subcellular location">
    <subcellularLocation>
        <location evidence="1">Membrane</location>
        <topology evidence="1">Multi-pass membrane protein</topology>
    </subcellularLocation>
</comment>
<dbReference type="PANTHER" id="PTHR32261:SF4">
    <property type="entry name" value="CALCIUM HOMEOSTASIS MODULATOR PROTEIN 6"/>
    <property type="match status" value="1"/>
</dbReference>
<dbReference type="GO" id="GO:0005261">
    <property type="term" value="F:monoatomic cation channel activity"/>
    <property type="evidence" value="ECO:0007669"/>
    <property type="project" value="TreeGrafter"/>
</dbReference>
<protein>
    <submittedName>
        <fullName evidence="10">Uncharacterized protein</fullName>
    </submittedName>
</protein>
<evidence type="ECO:0000256" key="6">
    <source>
        <dbReference type="ARBA" id="ARBA00023065"/>
    </source>
</evidence>
<evidence type="ECO:0000256" key="1">
    <source>
        <dbReference type="ARBA" id="ARBA00004141"/>
    </source>
</evidence>
<name>A0AA88IVW3_TACVA</name>
<dbReference type="InterPro" id="IPR029569">
    <property type="entry name" value="CALHM"/>
</dbReference>
<dbReference type="PANTHER" id="PTHR32261">
    <property type="entry name" value="CALCIUM HOMEOSTASIS MODULATOR PROTEIN"/>
    <property type="match status" value="1"/>
</dbReference>